<sequence>MKALVERLFGKPPSATFLHIFYWFYVVFYFIAVIMGGISLIILAEHWGNFVSFALFLILYPLMFRLFFKLFQTILTYFDFKKRKTWFILSAGLIIIVGGMITSLFLFGDNVTYNYSKTTVNGQLKVTIGTLKGSTDIEDIYVNQSGMVSIPFEGDVNEGSADLIVKDENDVIMWETDLSSSQENEITFQAQANSDYVILLQTNEAKGLHLTIDLAN</sequence>
<keyword evidence="1" id="KW-1133">Transmembrane helix</keyword>
<gene>
    <name evidence="2" type="ORF">HXA33_11935</name>
</gene>
<accession>A0A9Q4B2R1</accession>
<evidence type="ECO:0000256" key="1">
    <source>
        <dbReference type="SAM" id="Phobius"/>
    </source>
</evidence>
<feature type="transmembrane region" description="Helical" evidence="1">
    <location>
        <begin position="20"/>
        <end position="44"/>
    </location>
</feature>
<dbReference type="EMBL" id="JABXYM010000001">
    <property type="protein sequence ID" value="MCR6097254.1"/>
    <property type="molecule type" value="Genomic_DNA"/>
</dbReference>
<feature type="transmembrane region" description="Helical" evidence="1">
    <location>
        <begin position="88"/>
        <end position="108"/>
    </location>
</feature>
<keyword evidence="3" id="KW-1185">Reference proteome</keyword>
<proteinExistence type="predicted"/>
<dbReference type="AlphaFoldDB" id="A0A9Q4B2R1"/>
<dbReference type="RefSeq" id="WP_257821657.1">
    <property type="nucleotide sequence ID" value="NZ_JABXYM010000001.1"/>
</dbReference>
<reference evidence="2" key="1">
    <citation type="submission" date="2020-06" db="EMBL/GenBank/DDBJ databases">
        <title>Insight into the genomes of haloalkaliphilic bacilli from Kenyan soda lakes.</title>
        <authorList>
            <person name="Mwirichia R."/>
            <person name="Villamizar G.C."/>
            <person name="Poehlein A."/>
            <person name="Mugweru J."/>
            <person name="Kipnyargis A."/>
            <person name="Kiplimo D."/>
            <person name="Orwa P."/>
            <person name="Daniel R."/>
        </authorList>
    </citation>
    <scope>NUCLEOTIDE SEQUENCE</scope>
    <source>
        <strain evidence="2">B1096_S55</strain>
    </source>
</reference>
<evidence type="ECO:0000313" key="2">
    <source>
        <dbReference type="EMBL" id="MCR6097254.1"/>
    </source>
</evidence>
<comment type="caution">
    <text evidence="2">The sequence shown here is derived from an EMBL/GenBank/DDBJ whole genome shotgun (WGS) entry which is preliminary data.</text>
</comment>
<feature type="transmembrane region" description="Helical" evidence="1">
    <location>
        <begin position="50"/>
        <end position="68"/>
    </location>
</feature>
<dbReference type="Proteomes" id="UP001057753">
    <property type="component" value="Unassembled WGS sequence"/>
</dbReference>
<evidence type="ECO:0000313" key="3">
    <source>
        <dbReference type="Proteomes" id="UP001057753"/>
    </source>
</evidence>
<keyword evidence="1" id="KW-0472">Membrane</keyword>
<protein>
    <submittedName>
        <fullName evidence="2">Uncharacterized protein</fullName>
    </submittedName>
</protein>
<organism evidence="2 3">
    <name type="scientific">Salipaludibacillus agaradhaerens</name>
    <name type="common">Bacillus agaradhaerens</name>
    <dbReference type="NCBI Taxonomy" id="76935"/>
    <lineage>
        <taxon>Bacteria</taxon>
        <taxon>Bacillati</taxon>
        <taxon>Bacillota</taxon>
        <taxon>Bacilli</taxon>
        <taxon>Bacillales</taxon>
        <taxon>Bacillaceae</taxon>
    </lineage>
</organism>
<keyword evidence="1" id="KW-0812">Transmembrane</keyword>
<name>A0A9Q4B2R1_SALAG</name>